<evidence type="ECO:0000256" key="1">
    <source>
        <dbReference type="SAM" id="MobiDB-lite"/>
    </source>
</evidence>
<gene>
    <name evidence="2" type="ORF">BC739_001627</name>
</gene>
<dbReference type="Proteomes" id="UP000517916">
    <property type="component" value="Unassembled WGS sequence"/>
</dbReference>
<protein>
    <recommendedName>
        <fullName evidence="4">DUF5709 domain-containing protein</fullName>
    </recommendedName>
</protein>
<proteinExistence type="predicted"/>
<dbReference type="RefSeq" id="WP_025357971.1">
    <property type="nucleotide sequence ID" value="NZ_BAAABQ010000021.1"/>
</dbReference>
<organism evidence="2 3">
    <name type="scientific">Kutzneria viridogrisea</name>
    <dbReference type="NCBI Taxonomy" id="47990"/>
    <lineage>
        <taxon>Bacteria</taxon>
        <taxon>Bacillati</taxon>
        <taxon>Actinomycetota</taxon>
        <taxon>Actinomycetes</taxon>
        <taxon>Pseudonocardiales</taxon>
        <taxon>Pseudonocardiaceae</taxon>
        <taxon>Kutzneria</taxon>
    </lineage>
</organism>
<comment type="caution">
    <text evidence="2">The sequence shown here is derived from an EMBL/GenBank/DDBJ whole genome shotgun (WGS) entry which is preliminary data.</text>
</comment>
<dbReference type="EMBL" id="JACJID010000001">
    <property type="protein sequence ID" value="MBA8924430.1"/>
    <property type="molecule type" value="Genomic_DNA"/>
</dbReference>
<sequence length="95" mass="10854">MSDPRMEQPYLETPAEELDEDRLGVDPLERGVEPPERWAEADRYGMTAREQAEGETLDQRLAEEEPEELPGQAVRDGRWAEVAEDSVAEDPRSDR</sequence>
<evidence type="ECO:0008006" key="4">
    <source>
        <dbReference type="Google" id="ProtNLM"/>
    </source>
</evidence>
<reference evidence="2 3" key="1">
    <citation type="submission" date="2020-08" db="EMBL/GenBank/DDBJ databases">
        <title>Genomic Encyclopedia of Archaeal and Bacterial Type Strains, Phase II (KMG-II): from individual species to whole genera.</title>
        <authorList>
            <person name="Goeker M."/>
        </authorList>
    </citation>
    <scope>NUCLEOTIDE SEQUENCE [LARGE SCALE GENOMIC DNA]</scope>
    <source>
        <strain evidence="2 3">DSM 43850</strain>
    </source>
</reference>
<name>A0ABR6BC25_9PSEU</name>
<keyword evidence="3" id="KW-1185">Reference proteome</keyword>
<feature type="region of interest" description="Disordered" evidence="1">
    <location>
        <begin position="1"/>
        <end position="95"/>
    </location>
</feature>
<feature type="compositionally biased region" description="Basic and acidic residues" evidence="1">
    <location>
        <begin position="21"/>
        <end position="43"/>
    </location>
</feature>
<evidence type="ECO:0000313" key="2">
    <source>
        <dbReference type="EMBL" id="MBA8924430.1"/>
    </source>
</evidence>
<accession>A0ABR6BC25</accession>
<evidence type="ECO:0000313" key="3">
    <source>
        <dbReference type="Proteomes" id="UP000517916"/>
    </source>
</evidence>